<dbReference type="Proteomes" id="UP001596058">
    <property type="component" value="Unassembled WGS sequence"/>
</dbReference>
<organism evidence="1 2">
    <name type="scientific">Nonomuraea insulae</name>
    <dbReference type="NCBI Taxonomy" id="1616787"/>
    <lineage>
        <taxon>Bacteria</taxon>
        <taxon>Bacillati</taxon>
        <taxon>Actinomycetota</taxon>
        <taxon>Actinomycetes</taxon>
        <taxon>Streptosporangiales</taxon>
        <taxon>Streptosporangiaceae</taxon>
        <taxon>Nonomuraea</taxon>
    </lineage>
</organism>
<name>A0ABW1D3U7_9ACTN</name>
<evidence type="ECO:0000313" key="1">
    <source>
        <dbReference type="EMBL" id="MFC5831974.1"/>
    </source>
</evidence>
<sequence length="62" mass="6393">MPCQGGLPGTVITTACFGALWRWLLRGPRLAATSPEQPLAGTSAQAAARAIVPGRASESFLL</sequence>
<dbReference type="RefSeq" id="WP_379521433.1">
    <property type="nucleotide sequence ID" value="NZ_JBHSPA010000072.1"/>
</dbReference>
<keyword evidence="2" id="KW-1185">Reference proteome</keyword>
<comment type="caution">
    <text evidence="1">The sequence shown here is derived from an EMBL/GenBank/DDBJ whole genome shotgun (WGS) entry which is preliminary data.</text>
</comment>
<reference evidence="2" key="1">
    <citation type="journal article" date="2019" name="Int. J. Syst. Evol. Microbiol.">
        <title>The Global Catalogue of Microorganisms (GCM) 10K type strain sequencing project: providing services to taxonomists for standard genome sequencing and annotation.</title>
        <authorList>
            <consortium name="The Broad Institute Genomics Platform"/>
            <consortium name="The Broad Institute Genome Sequencing Center for Infectious Disease"/>
            <person name="Wu L."/>
            <person name="Ma J."/>
        </authorList>
    </citation>
    <scope>NUCLEOTIDE SEQUENCE [LARGE SCALE GENOMIC DNA]</scope>
    <source>
        <strain evidence="2">CCUG 53903</strain>
    </source>
</reference>
<protein>
    <submittedName>
        <fullName evidence="1">Uncharacterized protein</fullName>
    </submittedName>
</protein>
<dbReference type="EMBL" id="JBHSPA010000072">
    <property type="protein sequence ID" value="MFC5831974.1"/>
    <property type="molecule type" value="Genomic_DNA"/>
</dbReference>
<accession>A0ABW1D3U7</accession>
<proteinExistence type="predicted"/>
<gene>
    <name evidence="1" type="ORF">ACFPZ3_49685</name>
</gene>
<evidence type="ECO:0000313" key="2">
    <source>
        <dbReference type="Proteomes" id="UP001596058"/>
    </source>
</evidence>